<proteinExistence type="predicted"/>
<evidence type="ECO:0000256" key="1">
    <source>
        <dbReference type="SAM" id="MobiDB-lite"/>
    </source>
</evidence>
<dbReference type="Proteomes" id="UP001295444">
    <property type="component" value="Chromosome 13"/>
</dbReference>
<gene>
    <name evidence="2" type="ORF">PECUL_23A040746</name>
</gene>
<evidence type="ECO:0000313" key="3">
    <source>
        <dbReference type="Proteomes" id="UP001295444"/>
    </source>
</evidence>
<protein>
    <submittedName>
        <fullName evidence="2">Uncharacterized protein</fullName>
    </submittedName>
</protein>
<dbReference type="EMBL" id="OW240924">
    <property type="protein sequence ID" value="CAH2327790.1"/>
    <property type="molecule type" value="Genomic_DNA"/>
</dbReference>
<keyword evidence="3" id="KW-1185">Reference proteome</keyword>
<evidence type="ECO:0000313" key="2">
    <source>
        <dbReference type="EMBL" id="CAH2327790.1"/>
    </source>
</evidence>
<sequence length="286" mass="32663">MVHHCAIASKTQETAYKILSWWYVTPDHLQKMNPELDGKYWRCHGSPGSFLHIWWECPIITRFWSRVASIVSQFTDKPLPYHPATPSTPHNHTHISIQTIFDYTHSLSSQKSHTSALENGHNDTNVNLVRKDGGTEDIGGLVVHRAVQDTDIYRHLDTMAHHSPDPRISRPTHQGTCRNVRLAQSNWFAGQHRPMNLGGKEPWHTRSGKLGTASPHPPPLFFPLSPPPLHHITMPPPRSFLISTHPRSIQFRNWLACTIDPTRLKPIHKTHKRGGRGHNPDHAYHE</sequence>
<dbReference type="AlphaFoldDB" id="A0AAD1TMG3"/>
<feature type="region of interest" description="Disordered" evidence="1">
    <location>
        <begin position="265"/>
        <end position="286"/>
    </location>
</feature>
<name>A0AAD1TMG3_PELCU</name>
<organism evidence="2 3">
    <name type="scientific">Pelobates cultripes</name>
    <name type="common">Western spadefoot toad</name>
    <dbReference type="NCBI Taxonomy" id="61616"/>
    <lineage>
        <taxon>Eukaryota</taxon>
        <taxon>Metazoa</taxon>
        <taxon>Chordata</taxon>
        <taxon>Craniata</taxon>
        <taxon>Vertebrata</taxon>
        <taxon>Euteleostomi</taxon>
        <taxon>Amphibia</taxon>
        <taxon>Batrachia</taxon>
        <taxon>Anura</taxon>
        <taxon>Pelobatoidea</taxon>
        <taxon>Pelobatidae</taxon>
        <taxon>Pelobates</taxon>
    </lineage>
</organism>
<feature type="compositionally biased region" description="Basic residues" evidence="1">
    <location>
        <begin position="265"/>
        <end position="276"/>
    </location>
</feature>
<reference evidence="2" key="1">
    <citation type="submission" date="2022-03" db="EMBL/GenBank/DDBJ databases">
        <authorList>
            <person name="Alioto T."/>
            <person name="Alioto T."/>
            <person name="Gomez Garrido J."/>
        </authorList>
    </citation>
    <scope>NUCLEOTIDE SEQUENCE</scope>
</reference>
<accession>A0AAD1TMG3</accession>